<comment type="catalytic activity">
    <reaction evidence="22">
        <text>sn-glycerol 3-phosphate + octadecanoyl-CoA = 1-octadecanoyl-sn-glycero-3-phosphate + CoA</text>
        <dbReference type="Rhea" id="RHEA:37195"/>
        <dbReference type="ChEBI" id="CHEBI:57287"/>
        <dbReference type="ChEBI" id="CHEBI:57394"/>
        <dbReference type="ChEBI" id="CHEBI:57597"/>
        <dbReference type="ChEBI" id="CHEBI:74565"/>
    </reaction>
    <physiologicalReaction direction="left-to-right" evidence="22">
        <dbReference type="Rhea" id="RHEA:37196"/>
    </physiologicalReaction>
</comment>
<dbReference type="InterPro" id="IPR002123">
    <property type="entry name" value="Plipid/glycerol_acylTrfase"/>
</dbReference>
<keyword evidence="10" id="KW-1000">Mitochondrion outer membrane</keyword>
<comment type="pathway">
    <text evidence="2 25">Phospholipid metabolism; CDP-diacylglycerol biosynthesis; CDP-diacylglycerol from sn-glycerol 3-phosphate: step 1/3.</text>
</comment>
<comment type="catalytic activity">
    <reaction evidence="19">
        <text>(9Z,12Z)-octadecadienoyl-CoA + sn-glycerol 3-phosphate = 1-(9Z,12Z)-octadecadienoyl-sn-glycero-3-phosphate + CoA</text>
        <dbReference type="Rhea" id="RHEA:37203"/>
        <dbReference type="ChEBI" id="CHEBI:57287"/>
        <dbReference type="ChEBI" id="CHEBI:57383"/>
        <dbReference type="ChEBI" id="CHEBI:57597"/>
        <dbReference type="ChEBI" id="CHEBI:74547"/>
    </reaction>
    <physiologicalReaction direction="left-to-right" evidence="19">
        <dbReference type="Rhea" id="RHEA:37204"/>
    </physiologicalReaction>
</comment>
<keyword evidence="11" id="KW-0007">Acetylation</keyword>
<dbReference type="PANTHER" id="PTHR12563:SF16">
    <property type="entry name" value="GLYCEROL-3-PHOSPHATE ACYLTRANSFERASE 1, MITOCHONDRIAL"/>
    <property type="match status" value="1"/>
</dbReference>
<keyword evidence="17 25" id="KW-0012">Acyltransferase</keyword>
<dbReference type="InterPro" id="IPR028354">
    <property type="entry name" value="GPAT_PlsB"/>
</dbReference>
<comment type="catalytic activity">
    <reaction evidence="25">
        <text>sn-glycerol 3-phosphate + an acyl-CoA = a 1-acyl-sn-glycero-3-phosphate + CoA</text>
        <dbReference type="Rhea" id="RHEA:15325"/>
        <dbReference type="ChEBI" id="CHEBI:57287"/>
        <dbReference type="ChEBI" id="CHEBI:57597"/>
        <dbReference type="ChEBI" id="CHEBI:57970"/>
        <dbReference type="ChEBI" id="CHEBI:58342"/>
        <dbReference type="EC" id="2.3.1.15"/>
    </reaction>
</comment>
<dbReference type="UniPathway" id="UPA00557">
    <property type="reaction ID" value="UER00612"/>
</dbReference>
<evidence type="ECO:0000256" key="13">
    <source>
        <dbReference type="ARBA" id="ARBA00023128"/>
    </source>
</evidence>
<keyword evidence="9 25" id="KW-0808">Transferase</keyword>
<dbReference type="PIRSF" id="PIRSF000437">
    <property type="entry name" value="GPAT_DHAPAT"/>
    <property type="match status" value="1"/>
</dbReference>
<dbReference type="InterPro" id="IPR045520">
    <property type="entry name" value="GPAT/DHAPAT_C"/>
</dbReference>
<protein>
    <recommendedName>
        <fullName evidence="6 25">Glycerol-3-phosphate acyltransferase 1, mitochondrial</fullName>
        <ecNumber evidence="5 25">2.3.1.15</ecNumber>
    </recommendedName>
</protein>
<proteinExistence type="inferred from homology"/>
<dbReference type="InterPro" id="IPR022284">
    <property type="entry name" value="GPAT/DHAPAT"/>
</dbReference>
<evidence type="ECO:0000256" key="3">
    <source>
        <dbReference type="ARBA" id="ARBA00005189"/>
    </source>
</evidence>
<dbReference type="GO" id="GO:0006072">
    <property type="term" value="P:glycerol-3-phosphate metabolic process"/>
    <property type="evidence" value="ECO:0007669"/>
    <property type="project" value="TreeGrafter"/>
</dbReference>
<organism evidence="28 29">
    <name type="scientific">Oncorhynchus kisutch</name>
    <name type="common">Coho salmon</name>
    <name type="synonym">Salmo kisutch</name>
    <dbReference type="NCBI Taxonomy" id="8019"/>
    <lineage>
        <taxon>Eukaryota</taxon>
        <taxon>Metazoa</taxon>
        <taxon>Chordata</taxon>
        <taxon>Craniata</taxon>
        <taxon>Vertebrata</taxon>
        <taxon>Euteleostomi</taxon>
        <taxon>Actinopterygii</taxon>
        <taxon>Neopterygii</taxon>
        <taxon>Teleostei</taxon>
        <taxon>Protacanthopterygii</taxon>
        <taxon>Salmoniformes</taxon>
        <taxon>Salmonidae</taxon>
        <taxon>Salmoninae</taxon>
        <taxon>Oncorhynchus</taxon>
    </lineage>
</organism>
<keyword evidence="16 25" id="KW-1208">Phospholipid metabolism</keyword>
<keyword evidence="14 25" id="KW-0472">Membrane</keyword>
<evidence type="ECO:0000256" key="15">
    <source>
        <dbReference type="ARBA" id="ARBA00023209"/>
    </source>
</evidence>
<dbReference type="PANTHER" id="PTHR12563">
    <property type="entry name" value="GLYCEROL-3-PHOSPHATE ACYLTRANSFERASE"/>
    <property type="match status" value="1"/>
</dbReference>
<dbReference type="EC" id="2.3.1.15" evidence="5 25"/>
<dbReference type="CDD" id="cd07993">
    <property type="entry name" value="LPLAT_DHAPAT-like"/>
    <property type="match status" value="1"/>
</dbReference>
<keyword evidence="7 25" id="KW-0444">Lipid biosynthesis</keyword>
<dbReference type="AlphaFoldDB" id="A0A8C7FVQ9"/>
<keyword evidence="15 25" id="KW-0594">Phospholipid biosynthesis</keyword>
<evidence type="ECO:0000256" key="19">
    <source>
        <dbReference type="ARBA" id="ARBA00023344"/>
    </source>
</evidence>
<reference evidence="28" key="2">
    <citation type="submission" date="2025-09" db="UniProtKB">
        <authorList>
            <consortium name="Ensembl"/>
        </authorList>
    </citation>
    <scope>IDENTIFICATION</scope>
</reference>
<comment type="catalytic activity">
    <reaction evidence="21">
        <text>sn-glycerol 3-phosphate + hexadecanoyl-CoA = 1-hexadecanoyl-sn-glycero-3-phosphate + CoA</text>
        <dbReference type="Rhea" id="RHEA:35723"/>
        <dbReference type="ChEBI" id="CHEBI:57287"/>
        <dbReference type="ChEBI" id="CHEBI:57379"/>
        <dbReference type="ChEBI" id="CHEBI:57518"/>
        <dbReference type="ChEBI" id="CHEBI:57597"/>
    </reaction>
    <physiologicalReaction direction="left-to-right" evidence="21">
        <dbReference type="Rhea" id="RHEA:35724"/>
    </physiologicalReaction>
</comment>
<dbReference type="GO" id="GO:0004366">
    <property type="term" value="F:glycerol-3-phosphate O-acyltransferase activity"/>
    <property type="evidence" value="ECO:0007669"/>
    <property type="project" value="UniProtKB-UniRule"/>
</dbReference>
<dbReference type="GeneTree" id="ENSGT00520000055570"/>
<dbReference type="GO" id="GO:0006631">
    <property type="term" value="P:fatty acid metabolic process"/>
    <property type="evidence" value="ECO:0007669"/>
    <property type="project" value="TreeGrafter"/>
</dbReference>
<dbReference type="Ensembl" id="ENSOKIT00005035465.1">
    <property type="protein sequence ID" value="ENSOKIP00005033595.1"/>
    <property type="gene ID" value="ENSOKIG00005014103.1"/>
</dbReference>
<evidence type="ECO:0000256" key="25">
    <source>
        <dbReference type="PIRNR" id="PIRNR000437"/>
    </source>
</evidence>
<evidence type="ECO:0000256" key="5">
    <source>
        <dbReference type="ARBA" id="ARBA00013113"/>
    </source>
</evidence>
<evidence type="ECO:0000256" key="12">
    <source>
        <dbReference type="ARBA" id="ARBA00023098"/>
    </source>
</evidence>
<dbReference type="PIRSF" id="PIRSF500064">
    <property type="entry name" value="GPAT"/>
    <property type="match status" value="1"/>
</dbReference>
<evidence type="ECO:0000256" key="2">
    <source>
        <dbReference type="ARBA" id="ARBA00004765"/>
    </source>
</evidence>
<evidence type="ECO:0000256" key="24">
    <source>
        <dbReference type="ARBA" id="ARBA00049585"/>
    </source>
</evidence>
<dbReference type="Pfam" id="PF19277">
    <property type="entry name" value="GPAT_C"/>
    <property type="match status" value="1"/>
</dbReference>
<evidence type="ECO:0000256" key="14">
    <source>
        <dbReference type="ARBA" id="ARBA00023136"/>
    </source>
</evidence>
<reference evidence="28" key="1">
    <citation type="submission" date="2025-08" db="UniProtKB">
        <authorList>
            <consortium name="Ensembl"/>
        </authorList>
    </citation>
    <scope>IDENTIFICATION</scope>
</reference>
<comment type="function">
    <text evidence="24">Mitochondrial membrane protein that catalyzes the essential first step of biosynthesis of glycerolipids such as triglycerides, phosphatidic acids and lysophosphatidic acids. Esterifies acyl-group from acyl-coenzyme A (acyl-CoA) to the sn-1 position of glycerol-3-phosphate, to produce lysophosphatidic acid. Has a narrow hydrophobic binding cleft that selects for a linear acyl chain. Catalytic activity is higher for substrates with a 16-carbon acyl chain.</text>
</comment>
<evidence type="ECO:0000259" key="27">
    <source>
        <dbReference type="SMART" id="SM00563"/>
    </source>
</evidence>
<gene>
    <name evidence="28" type="primary">GPAM</name>
    <name evidence="28" type="synonym">gpam</name>
</gene>
<comment type="catalytic activity">
    <reaction evidence="18">
        <text>dodecanoyl-CoA + sn-glycerol 3-phosphate = 1-dodecanoyl-sn-glycerol 3-phosphate + CoA</text>
        <dbReference type="Rhea" id="RHEA:35727"/>
        <dbReference type="ChEBI" id="CHEBI:57287"/>
        <dbReference type="ChEBI" id="CHEBI:57375"/>
        <dbReference type="ChEBI" id="CHEBI:57597"/>
        <dbReference type="ChEBI" id="CHEBI:72682"/>
    </reaction>
    <physiologicalReaction direction="left-to-right" evidence="18">
        <dbReference type="Rhea" id="RHEA:35728"/>
    </physiologicalReaction>
</comment>
<feature type="region of interest" description="Disordered" evidence="26">
    <location>
        <begin position="624"/>
        <end position="651"/>
    </location>
</feature>
<evidence type="ECO:0000313" key="28">
    <source>
        <dbReference type="Ensembl" id="ENSOKIP00005033595.1"/>
    </source>
</evidence>
<comment type="catalytic activity">
    <reaction evidence="23">
        <text>sn-glycerol 3-phosphate + (9Z)-octadecenoyl-CoA = 1-(9Z-octadecenoyl)-sn-glycero-3-phosphate + CoA</text>
        <dbReference type="Rhea" id="RHEA:37199"/>
        <dbReference type="ChEBI" id="CHEBI:57287"/>
        <dbReference type="ChEBI" id="CHEBI:57387"/>
        <dbReference type="ChEBI" id="CHEBI:57597"/>
        <dbReference type="ChEBI" id="CHEBI:74544"/>
    </reaction>
    <physiologicalReaction direction="left-to-right" evidence="23">
        <dbReference type="Rhea" id="RHEA:37200"/>
    </physiologicalReaction>
</comment>
<keyword evidence="12 25" id="KW-0443">Lipid metabolism</keyword>
<evidence type="ECO:0000256" key="21">
    <source>
        <dbReference type="ARBA" id="ARBA00047573"/>
    </source>
</evidence>
<evidence type="ECO:0000256" key="9">
    <source>
        <dbReference type="ARBA" id="ARBA00022679"/>
    </source>
</evidence>
<comment type="subcellular location">
    <subcellularLocation>
        <location evidence="1">Mitochondrion outer membrane</location>
        <topology evidence="1">Peripheral membrane protein</topology>
    </subcellularLocation>
</comment>
<dbReference type="GO" id="GO:0016024">
    <property type="term" value="P:CDP-diacylglycerol biosynthetic process"/>
    <property type="evidence" value="ECO:0007669"/>
    <property type="project" value="UniProtKB-UniRule"/>
</dbReference>
<keyword evidence="13 25" id="KW-0496">Mitochondrion</keyword>
<evidence type="ECO:0000256" key="22">
    <source>
        <dbReference type="ARBA" id="ARBA00048408"/>
    </source>
</evidence>
<dbReference type="SMART" id="SM00563">
    <property type="entry name" value="PlsC"/>
    <property type="match status" value="1"/>
</dbReference>
<comment type="pathway">
    <text evidence="3">Lipid metabolism.</text>
</comment>
<evidence type="ECO:0000256" key="6">
    <source>
        <dbReference type="ARBA" id="ARBA00017577"/>
    </source>
</evidence>
<comment type="catalytic activity">
    <reaction evidence="20">
        <text>1-acyl-sn-glycero-3-phospho-(1'-sn-glycerol) + an acyl-CoA = a 1,2-diacyl-sn-glycero-3-phospho-(1'-sn-glycerol) + CoA</text>
        <dbReference type="Rhea" id="RHEA:33203"/>
        <dbReference type="ChEBI" id="CHEBI:57287"/>
        <dbReference type="ChEBI" id="CHEBI:58342"/>
        <dbReference type="ChEBI" id="CHEBI:64716"/>
        <dbReference type="ChEBI" id="CHEBI:64840"/>
    </reaction>
    <physiologicalReaction direction="left-to-right" evidence="20">
        <dbReference type="Rhea" id="RHEA:33204"/>
    </physiologicalReaction>
</comment>
<evidence type="ECO:0000256" key="4">
    <source>
        <dbReference type="ARBA" id="ARBA00007937"/>
    </source>
</evidence>
<evidence type="ECO:0000256" key="16">
    <source>
        <dbReference type="ARBA" id="ARBA00023264"/>
    </source>
</evidence>
<dbReference type="Pfam" id="PF01553">
    <property type="entry name" value="Acyltransferase"/>
    <property type="match status" value="1"/>
</dbReference>
<dbReference type="GO" id="GO:0005741">
    <property type="term" value="C:mitochondrial outer membrane"/>
    <property type="evidence" value="ECO:0007669"/>
    <property type="project" value="UniProtKB-SubCell"/>
</dbReference>
<evidence type="ECO:0000256" key="23">
    <source>
        <dbReference type="ARBA" id="ARBA00048672"/>
    </source>
</evidence>
<keyword evidence="8" id="KW-0597">Phosphoprotein</keyword>
<evidence type="ECO:0000256" key="18">
    <source>
        <dbReference type="ARBA" id="ARBA00023335"/>
    </source>
</evidence>
<evidence type="ECO:0000256" key="1">
    <source>
        <dbReference type="ARBA" id="ARBA00004450"/>
    </source>
</evidence>
<dbReference type="GO" id="GO:0005886">
    <property type="term" value="C:plasma membrane"/>
    <property type="evidence" value="ECO:0007669"/>
    <property type="project" value="InterPro"/>
</dbReference>
<dbReference type="InterPro" id="IPR041728">
    <property type="entry name" value="GPAT/DHAPAT_LPLAT"/>
</dbReference>
<evidence type="ECO:0000256" key="8">
    <source>
        <dbReference type="ARBA" id="ARBA00022553"/>
    </source>
</evidence>
<accession>A0A8C7FVQ9</accession>
<sequence length="786" mass="89448">TPVCMCAMIMVDGKADRSSSPSVLRCVTSTWKEGLLNRKRPFVGRCCHSCTPLFNSSIPSLGLRNVIYINETHTRHRGWLARRLSYVLFVLERDVQKDMFARNVVDNVLNNSRVESAIVEVATELDPAATEAGVEHKAVSKVRRKARGFLQEMVANISPAFIRLTGWALLKLFNGFFWSIQIHKGQLEMVKKAATEYNAPLVFLPVHKSHIDYLLITFILFCHNIKAPHIAAGNNLNIPIFSTLIRKLGGFFIRRKLDETPDGKKDVLYRSLLYVYTEELLRQQQFLEVFLEGTRSRSGKPSPARAGMLSIVVDALCNGVIPEVMVVPVGISYDRILEGNYNSEQLGKPKKNESLWGVACGVLRMLRKNYGCVRVDFTQPFSLKEYLDTQRSRHIPPTLSLEQTLVPTIIDAQPDQAQFEGEQEEQPNSRDLSDEPWRRQVIANLAKHVLFTANKSSAVMSTHIVACLLLYRHRQGVALSKLVEDFFNMKEEILSRDFDLGFSGNSEDVVMHALHLLDNCVHVTSTNRNTEFTIAPSKTVPALFELNFYSNGLFHVFISDGESCIIVGSTLYLPQYLYCVSLSIVTFCLLHLQPCQTIYQVFHDAVSRLIQYGVLYVAEEDQEELTPSPTEEPWPKKFPEPLSWRSDEEDEDSDFAEEQRDRYLKVSLSPEHQEFFVFLQRLLSPVLEAYSGAAIFVHSLSQPMAEPEYTQQLFRYLLTRTEKGVAAYGESATHYLVKNTVRTFKELGVLKERRENRVSLVELSSTFLPQANRNKLLHYILGFTLL</sequence>
<evidence type="ECO:0000256" key="20">
    <source>
        <dbReference type="ARBA" id="ARBA00047480"/>
    </source>
</evidence>
<evidence type="ECO:0000256" key="17">
    <source>
        <dbReference type="ARBA" id="ARBA00023315"/>
    </source>
</evidence>
<dbReference type="SUPFAM" id="SSF69593">
    <property type="entry name" value="Glycerol-3-phosphate (1)-acyltransferase"/>
    <property type="match status" value="1"/>
</dbReference>
<evidence type="ECO:0000256" key="7">
    <source>
        <dbReference type="ARBA" id="ARBA00022516"/>
    </source>
</evidence>
<evidence type="ECO:0000313" key="29">
    <source>
        <dbReference type="Proteomes" id="UP000694557"/>
    </source>
</evidence>
<evidence type="ECO:0000256" key="26">
    <source>
        <dbReference type="SAM" id="MobiDB-lite"/>
    </source>
</evidence>
<evidence type="ECO:0000256" key="11">
    <source>
        <dbReference type="ARBA" id="ARBA00022990"/>
    </source>
</evidence>
<keyword evidence="29" id="KW-1185">Reference proteome</keyword>
<evidence type="ECO:0000256" key="10">
    <source>
        <dbReference type="ARBA" id="ARBA00022787"/>
    </source>
</evidence>
<feature type="domain" description="Phospholipid/glycerol acyltransferase" evidence="27">
    <location>
        <begin position="201"/>
        <end position="334"/>
    </location>
</feature>
<dbReference type="GO" id="GO:0019432">
    <property type="term" value="P:triglyceride biosynthetic process"/>
    <property type="evidence" value="ECO:0007669"/>
    <property type="project" value="TreeGrafter"/>
</dbReference>
<comment type="similarity">
    <text evidence="4 25">Belongs to the GPAT/DAPAT family.</text>
</comment>
<name>A0A8C7FVQ9_ONCKI</name>
<dbReference type="Proteomes" id="UP000694557">
    <property type="component" value="Unassembled WGS sequence"/>
</dbReference>